<keyword evidence="3" id="KW-1185">Reference proteome</keyword>
<feature type="compositionally biased region" description="Low complexity" evidence="1">
    <location>
        <begin position="195"/>
        <end position="207"/>
    </location>
</feature>
<dbReference type="OrthoDB" id="5584283at2759"/>
<name>A0A1Y1W2J5_9FUNG</name>
<comment type="caution">
    <text evidence="2">The sequence shown here is derived from an EMBL/GenBank/DDBJ whole genome shotgun (WGS) entry which is preliminary data.</text>
</comment>
<feature type="compositionally biased region" description="Basic and acidic residues" evidence="1">
    <location>
        <begin position="172"/>
        <end position="187"/>
    </location>
</feature>
<accession>A0A1Y1W2J5</accession>
<feature type="region of interest" description="Disordered" evidence="1">
    <location>
        <begin position="156"/>
        <end position="268"/>
    </location>
</feature>
<organism evidence="2 3">
    <name type="scientific">Linderina pennispora</name>
    <dbReference type="NCBI Taxonomy" id="61395"/>
    <lineage>
        <taxon>Eukaryota</taxon>
        <taxon>Fungi</taxon>
        <taxon>Fungi incertae sedis</taxon>
        <taxon>Zoopagomycota</taxon>
        <taxon>Kickxellomycotina</taxon>
        <taxon>Kickxellomycetes</taxon>
        <taxon>Kickxellales</taxon>
        <taxon>Kickxellaceae</taxon>
        <taxon>Linderina</taxon>
    </lineage>
</organism>
<dbReference type="GeneID" id="63804754"/>
<evidence type="ECO:0000313" key="2">
    <source>
        <dbReference type="EMBL" id="ORX67770.1"/>
    </source>
</evidence>
<evidence type="ECO:0008006" key="4">
    <source>
        <dbReference type="Google" id="ProtNLM"/>
    </source>
</evidence>
<evidence type="ECO:0000256" key="1">
    <source>
        <dbReference type="SAM" id="MobiDB-lite"/>
    </source>
</evidence>
<dbReference type="EMBL" id="MCFD01000011">
    <property type="protein sequence ID" value="ORX67770.1"/>
    <property type="molecule type" value="Genomic_DNA"/>
</dbReference>
<sequence length="268" mass="29026">MSAHEQAREVRLAYLHTASRAAFSICPQMAAYFGNQFHTALGPTRVPDMISRQMCPYCGSVLVDAHSVSRVNISNANSRRRNTKGGATAGRIIKVKLNASAQTISAKATKEERARIAKDRRNCVSYMCAMCSSQIVFPGASTSQLEAAGLSNAQWRTEQRQRKLQTAAGTRHAAEEPKPDTEVEPKPKPKPTYNPAPAKAPTTMPTSKKQKHSASASTPSAIEPQSKKRKKNKKSGLLAMVAANQKKADQKASNSAPAFSLTDFLSDL</sequence>
<dbReference type="AlphaFoldDB" id="A0A1Y1W2J5"/>
<reference evidence="2 3" key="1">
    <citation type="submission" date="2016-07" db="EMBL/GenBank/DDBJ databases">
        <title>Pervasive Adenine N6-methylation of Active Genes in Fungi.</title>
        <authorList>
            <consortium name="DOE Joint Genome Institute"/>
            <person name="Mondo S.J."/>
            <person name="Dannebaum R.O."/>
            <person name="Kuo R.C."/>
            <person name="Labutti K."/>
            <person name="Haridas S."/>
            <person name="Kuo A."/>
            <person name="Salamov A."/>
            <person name="Ahrendt S.R."/>
            <person name="Lipzen A."/>
            <person name="Sullivan W."/>
            <person name="Andreopoulos W.B."/>
            <person name="Clum A."/>
            <person name="Lindquist E."/>
            <person name="Daum C."/>
            <person name="Ramamoorthy G.K."/>
            <person name="Gryganskyi A."/>
            <person name="Culley D."/>
            <person name="Magnuson J.K."/>
            <person name="James T.Y."/>
            <person name="O'Malley M.A."/>
            <person name="Stajich J.E."/>
            <person name="Spatafora J.W."/>
            <person name="Visel A."/>
            <person name="Grigoriev I.V."/>
        </authorList>
    </citation>
    <scope>NUCLEOTIDE SEQUENCE [LARGE SCALE GENOMIC DNA]</scope>
    <source>
        <strain evidence="2 3">ATCC 12442</strain>
    </source>
</reference>
<gene>
    <name evidence="2" type="ORF">DL89DRAFT_268983</name>
</gene>
<dbReference type="RefSeq" id="XP_040741616.1">
    <property type="nucleotide sequence ID" value="XM_040888106.1"/>
</dbReference>
<protein>
    <recommendedName>
        <fullName evidence="4">Rpr2-domain-containing protein</fullName>
    </recommendedName>
</protein>
<proteinExistence type="predicted"/>
<evidence type="ECO:0000313" key="3">
    <source>
        <dbReference type="Proteomes" id="UP000193922"/>
    </source>
</evidence>
<dbReference type="Proteomes" id="UP000193922">
    <property type="component" value="Unassembled WGS sequence"/>
</dbReference>